<evidence type="ECO:0000256" key="2">
    <source>
        <dbReference type="ARBA" id="ARBA00003921"/>
    </source>
</evidence>
<dbReference type="HAMAP" id="MF_00037">
    <property type="entry name" value="MurB"/>
    <property type="match status" value="1"/>
</dbReference>
<evidence type="ECO:0000256" key="19">
    <source>
        <dbReference type="HAMAP-Rule" id="MF_00037"/>
    </source>
</evidence>
<dbReference type="InterPro" id="IPR011601">
    <property type="entry name" value="MurB_C"/>
</dbReference>
<dbReference type="PANTHER" id="PTHR21071:SF4">
    <property type="entry name" value="UDP-N-ACETYLENOLPYRUVOYLGLUCOSAMINE REDUCTASE"/>
    <property type="match status" value="1"/>
</dbReference>
<dbReference type="SUPFAM" id="SSF56194">
    <property type="entry name" value="Uridine diphospho-N-Acetylenolpyruvylglucosamine reductase, MurB, C-terminal domain"/>
    <property type="match status" value="1"/>
</dbReference>
<dbReference type="GO" id="GO:0005829">
    <property type="term" value="C:cytosol"/>
    <property type="evidence" value="ECO:0007669"/>
    <property type="project" value="TreeGrafter"/>
</dbReference>
<comment type="function">
    <text evidence="2 19">Cell wall formation.</text>
</comment>
<dbReference type="GO" id="GO:0071949">
    <property type="term" value="F:FAD binding"/>
    <property type="evidence" value="ECO:0007669"/>
    <property type="project" value="InterPro"/>
</dbReference>
<name>A0A9X1P4A3_9HYPH</name>
<dbReference type="Gene3D" id="3.90.78.10">
    <property type="entry name" value="UDP-N-acetylenolpyruvoylglucosamine reductase, C-terminal domain"/>
    <property type="match status" value="1"/>
</dbReference>
<evidence type="ECO:0000256" key="15">
    <source>
        <dbReference type="ARBA" id="ARBA00023306"/>
    </source>
</evidence>
<comment type="pathway">
    <text evidence="4 19">Cell wall biogenesis; peptidoglycan biosynthesis.</text>
</comment>
<protein>
    <recommendedName>
        <fullName evidence="6 19">UDP-N-acetylenolpyruvoylglucosamine reductase</fullName>
        <ecNumber evidence="5 19">1.3.1.98</ecNumber>
    </recommendedName>
    <alternativeName>
        <fullName evidence="17 19">UDP-N-acetylmuramate dehydrogenase</fullName>
    </alternativeName>
</protein>
<dbReference type="Gene3D" id="3.30.465.10">
    <property type="match status" value="1"/>
</dbReference>
<dbReference type="GO" id="GO:0009252">
    <property type="term" value="P:peptidoglycan biosynthetic process"/>
    <property type="evidence" value="ECO:0007669"/>
    <property type="project" value="UniProtKB-UniRule"/>
</dbReference>
<evidence type="ECO:0000256" key="17">
    <source>
        <dbReference type="ARBA" id="ARBA00031026"/>
    </source>
</evidence>
<dbReference type="SUPFAM" id="SSF56176">
    <property type="entry name" value="FAD-binding/transporter-associated domain-like"/>
    <property type="match status" value="1"/>
</dbReference>
<keyword evidence="7 19" id="KW-0963">Cytoplasm</keyword>
<evidence type="ECO:0000313" key="22">
    <source>
        <dbReference type="EMBL" id="MCE7029594.1"/>
    </source>
</evidence>
<evidence type="ECO:0000256" key="10">
    <source>
        <dbReference type="ARBA" id="ARBA00022827"/>
    </source>
</evidence>
<feature type="domain" description="FAD-binding PCMH-type" evidence="21">
    <location>
        <begin position="38"/>
        <end position="210"/>
    </location>
</feature>
<organism evidence="22 23">
    <name type="scientific">Jiella avicenniae</name>
    <dbReference type="NCBI Taxonomy" id="2907202"/>
    <lineage>
        <taxon>Bacteria</taxon>
        <taxon>Pseudomonadati</taxon>
        <taxon>Pseudomonadota</taxon>
        <taxon>Alphaproteobacteria</taxon>
        <taxon>Hyphomicrobiales</taxon>
        <taxon>Aurantimonadaceae</taxon>
        <taxon>Jiella</taxon>
    </lineage>
</organism>
<evidence type="ECO:0000256" key="18">
    <source>
        <dbReference type="ARBA" id="ARBA00048914"/>
    </source>
</evidence>
<evidence type="ECO:0000256" key="4">
    <source>
        <dbReference type="ARBA" id="ARBA00004752"/>
    </source>
</evidence>
<keyword evidence="12 19" id="KW-0133">Cell shape</keyword>
<keyword evidence="14 19" id="KW-0560">Oxidoreductase</keyword>
<keyword evidence="23" id="KW-1185">Reference proteome</keyword>
<keyword evidence="8 19" id="KW-0132">Cell division</keyword>
<dbReference type="EC" id="1.3.1.98" evidence="5 19"/>
<dbReference type="Pfam" id="PF01565">
    <property type="entry name" value="FAD_binding_4"/>
    <property type="match status" value="1"/>
</dbReference>
<evidence type="ECO:0000256" key="11">
    <source>
        <dbReference type="ARBA" id="ARBA00022857"/>
    </source>
</evidence>
<dbReference type="Gene3D" id="3.30.43.10">
    <property type="entry name" value="Uridine Diphospho-n-acetylenolpyruvylglucosamine Reductase, domain 2"/>
    <property type="match status" value="1"/>
</dbReference>
<evidence type="ECO:0000256" key="8">
    <source>
        <dbReference type="ARBA" id="ARBA00022618"/>
    </source>
</evidence>
<keyword evidence="15 19" id="KW-0131">Cell cycle</keyword>
<keyword evidence="10 19" id="KW-0274">FAD</keyword>
<evidence type="ECO:0000256" key="5">
    <source>
        <dbReference type="ARBA" id="ARBA00012518"/>
    </source>
</evidence>
<keyword evidence="16 19" id="KW-0961">Cell wall biogenesis/degradation</keyword>
<evidence type="ECO:0000256" key="20">
    <source>
        <dbReference type="SAM" id="MobiDB-lite"/>
    </source>
</evidence>
<sequence length="352" mass="38023">MDEEMPETMPEDGRATTRIDDASRPARPDFDLSARNTLKLPATARYGAFVSDAGQIAALDGFARREGLPFVVIGGGSNVVLYPRIEAVVAVLATKGRSVVRQADGSALVTAQAGEDWPDFVQWTVGQGFGGLENLAGIPGTVGAAPVQNIGAYGVELADRFHSLTAYDRVEGRFVDFERSDCRFRYRQSVFKDEPGRFVITEVRLWLPADWQPVLGYAGLDSLSKTADPATVMARVLALRGSKLPDWRILGNAGSFFHNPVVSAELAQSIDGAPRYPQPDGTVKLSAGWLIERCGLKGYRVGDAGVFENHALVIVNHGNATAHDVEGLARTVKSAVREAFAVTLQQEPLEVR</sequence>
<feature type="active site" evidence="19">
    <location>
        <position position="347"/>
    </location>
</feature>
<comment type="caution">
    <text evidence="22">The sequence shown here is derived from an EMBL/GenBank/DDBJ whole genome shotgun (WGS) entry which is preliminary data.</text>
</comment>
<dbReference type="PROSITE" id="PS51387">
    <property type="entry name" value="FAD_PCMH"/>
    <property type="match status" value="1"/>
</dbReference>
<dbReference type="InterPro" id="IPR016169">
    <property type="entry name" value="FAD-bd_PCMH_sub2"/>
</dbReference>
<feature type="compositionally biased region" description="Acidic residues" evidence="20">
    <location>
        <begin position="1"/>
        <end position="10"/>
    </location>
</feature>
<feature type="active site" description="Proton donor" evidence="19">
    <location>
        <position position="255"/>
    </location>
</feature>
<dbReference type="InterPro" id="IPR016166">
    <property type="entry name" value="FAD-bd_PCMH"/>
</dbReference>
<gene>
    <name evidence="19 22" type="primary">murB</name>
    <name evidence="22" type="ORF">LZD57_16510</name>
</gene>
<dbReference type="Pfam" id="PF02873">
    <property type="entry name" value="MurB_C"/>
    <property type="match status" value="1"/>
</dbReference>
<evidence type="ECO:0000256" key="16">
    <source>
        <dbReference type="ARBA" id="ARBA00023316"/>
    </source>
</evidence>
<evidence type="ECO:0000256" key="13">
    <source>
        <dbReference type="ARBA" id="ARBA00022984"/>
    </source>
</evidence>
<comment type="cofactor">
    <cofactor evidence="1 19">
        <name>FAD</name>
        <dbReference type="ChEBI" id="CHEBI:57692"/>
    </cofactor>
</comment>
<dbReference type="EMBL" id="JAJUWU010000017">
    <property type="protein sequence ID" value="MCE7029594.1"/>
    <property type="molecule type" value="Genomic_DNA"/>
</dbReference>
<keyword evidence="11 19" id="KW-0521">NADP</keyword>
<dbReference type="GO" id="GO:0071555">
    <property type="term" value="P:cell wall organization"/>
    <property type="evidence" value="ECO:0007669"/>
    <property type="project" value="UniProtKB-KW"/>
</dbReference>
<keyword evidence="9 19" id="KW-0285">Flavoprotein</keyword>
<evidence type="ECO:0000256" key="7">
    <source>
        <dbReference type="ARBA" id="ARBA00022490"/>
    </source>
</evidence>
<dbReference type="NCBIfam" id="NF010478">
    <property type="entry name" value="PRK13903.1"/>
    <property type="match status" value="1"/>
</dbReference>
<dbReference type="InterPro" id="IPR036318">
    <property type="entry name" value="FAD-bd_PCMH-like_sf"/>
</dbReference>
<dbReference type="GO" id="GO:0008360">
    <property type="term" value="P:regulation of cell shape"/>
    <property type="evidence" value="ECO:0007669"/>
    <property type="project" value="UniProtKB-KW"/>
</dbReference>
<feature type="compositionally biased region" description="Basic and acidic residues" evidence="20">
    <location>
        <begin position="11"/>
        <end position="27"/>
    </location>
</feature>
<dbReference type="NCBIfam" id="TIGR00179">
    <property type="entry name" value="murB"/>
    <property type="match status" value="1"/>
</dbReference>
<dbReference type="NCBIfam" id="NF000755">
    <property type="entry name" value="PRK00046.1"/>
    <property type="match status" value="1"/>
</dbReference>
<dbReference type="GO" id="GO:0051301">
    <property type="term" value="P:cell division"/>
    <property type="evidence" value="ECO:0007669"/>
    <property type="project" value="UniProtKB-KW"/>
</dbReference>
<proteinExistence type="inferred from homology"/>
<comment type="catalytic activity">
    <reaction evidence="18 19">
        <text>UDP-N-acetyl-alpha-D-muramate + NADP(+) = UDP-N-acetyl-3-O-(1-carboxyvinyl)-alpha-D-glucosamine + NADPH + H(+)</text>
        <dbReference type="Rhea" id="RHEA:12248"/>
        <dbReference type="ChEBI" id="CHEBI:15378"/>
        <dbReference type="ChEBI" id="CHEBI:57783"/>
        <dbReference type="ChEBI" id="CHEBI:58349"/>
        <dbReference type="ChEBI" id="CHEBI:68483"/>
        <dbReference type="ChEBI" id="CHEBI:70757"/>
        <dbReference type="EC" id="1.3.1.98"/>
    </reaction>
</comment>
<evidence type="ECO:0000256" key="14">
    <source>
        <dbReference type="ARBA" id="ARBA00023002"/>
    </source>
</evidence>
<dbReference type="InterPro" id="IPR003170">
    <property type="entry name" value="MurB"/>
</dbReference>
<dbReference type="GO" id="GO:0008762">
    <property type="term" value="F:UDP-N-acetylmuramate dehydrogenase activity"/>
    <property type="evidence" value="ECO:0007669"/>
    <property type="project" value="UniProtKB-UniRule"/>
</dbReference>
<dbReference type="AlphaFoldDB" id="A0A9X1P4A3"/>
<reference evidence="22" key="1">
    <citation type="submission" date="2022-01" db="EMBL/GenBank/DDBJ databases">
        <title>Jiella avicenniae sp. nov., a novel endophytic bacterium isolated from bark of Avicennia marina.</title>
        <authorList>
            <person name="Tuo L."/>
        </authorList>
    </citation>
    <scope>NUCLEOTIDE SEQUENCE</scope>
    <source>
        <strain evidence="22">CBK1P-4</strain>
    </source>
</reference>
<evidence type="ECO:0000256" key="6">
    <source>
        <dbReference type="ARBA" id="ARBA00015188"/>
    </source>
</evidence>
<feature type="region of interest" description="Disordered" evidence="20">
    <location>
        <begin position="1"/>
        <end position="27"/>
    </location>
</feature>
<accession>A0A9X1P4A3</accession>
<dbReference type="InterPro" id="IPR036635">
    <property type="entry name" value="MurB_C_sf"/>
</dbReference>
<evidence type="ECO:0000313" key="23">
    <source>
        <dbReference type="Proteomes" id="UP001139035"/>
    </source>
</evidence>
<evidence type="ECO:0000256" key="12">
    <source>
        <dbReference type="ARBA" id="ARBA00022960"/>
    </source>
</evidence>
<dbReference type="InterPro" id="IPR016167">
    <property type="entry name" value="FAD-bd_PCMH_sub1"/>
</dbReference>
<comment type="subcellular location">
    <subcellularLocation>
        <location evidence="3 19">Cytoplasm</location>
    </subcellularLocation>
</comment>
<evidence type="ECO:0000256" key="9">
    <source>
        <dbReference type="ARBA" id="ARBA00022630"/>
    </source>
</evidence>
<evidence type="ECO:0000256" key="1">
    <source>
        <dbReference type="ARBA" id="ARBA00001974"/>
    </source>
</evidence>
<dbReference type="PANTHER" id="PTHR21071">
    <property type="entry name" value="UDP-N-ACETYLENOLPYRUVOYLGLUCOSAMINE REDUCTASE"/>
    <property type="match status" value="1"/>
</dbReference>
<dbReference type="RefSeq" id="WP_233720586.1">
    <property type="nucleotide sequence ID" value="NZ_JAJUWU010000017.1"/>
</dbReference>
<dbReference type="InterPro" id="IPR006094">
    <property type="entry name" value="Oxid_FAD_bind_N"/>
</dbReference>
<dbReference type="Proteomes" id="UP001139035">
    <property type="component" value="Unassembled WGS sequence"/>
</dbReference>
<evidence type="ECO:0000256" key="3">
    <source>
        <dbReference type="ARBA" id="ARBA00004496"/>
    </source>
</evidence>
<evidence type="ECO:0000259" key="21">
    <source>
        <dbReference type="PROSITE" id="PS51387"/>
    </source>
</evidence>
<comment type="similarity">
    <text evidence="19">Belongs to the MurB family.</text>
</comment>
<keyword evidence="13 19" id="KW-0573">Peptidoglycan synthesis</keyword>
<feature type="active site" evidence="19">
    <location>
        <position position="187"/>
    </location>
</feature>